<evidence type="ECO:0000256" key="5">
    <source>
        <dbReference type="ARBA" id="ARBA00022989"/>
    </source>
</evidence>
<dbReference type="Pfam" id="PF00528">
    <property type="entry name" value="BPD_transp_1"/>
    <property type="match status" value="1"/>
</dbReference>
<accession>A0A1H7YN04</accession>
<comment type="similarity">
    <text evidence="7">Belongs to the binding-protein-dependent transport system permease family.</text>
</comment>
<proteinExistence type="inferred from homology"/>
<dbReference type="InterPro" id="IPR045621">
    <property type="entry name" value="BPD_transp_1_N"/>
</dbReference>
<dbReference type="STRING" id="46177.SAMN05660976_05253"/>
<feature type="transmembrane region" description="Helical" evidence="7">
    <location>
        <begin position="134"/>
        <end position="157"/>
    </location>
</feature>
<dbReference type="Proteomes" id="UP000198953">
    <property type="component" value="Unassembled WGS sequence"/>
</dbReference>
<protein>
    <submittedName>
        <fullName evidence="9">Peptide/nickel transport system permease protein</fullName>
    </submittedName>
</protein>
<dbReference type="PANTHER" id="PTHR43163:SF6">
    <property type="entry name" value="DIPEPTIDE TRANSPORT SYSTEM PERMEASE PROTEIN DPPB-RELATED"/>
    <property type="match status" value="1"/>
</dbReference>
<feature type="transmembrane region" description="Helical" evidence="7">
    <location>
        <begin position="236"/>
        <end position="262"/>
    </location>
</feature>
<dbReference type="EMBL" id="FOBF01000013">
    <property type="protein sequence ID" value="SEM46549.1"/>
    <property type="molecule type" value="Genomic_DNA"/>
</dbReference>
<feature type="transmembrane region" description="Helical" evidence="7">
    <location>
        <begin position="282"/>
        <end position="304"/>
    </location>
</feature>
<dbReference type="PROSITE" id="PS50928">
    <property type="entry name" value="ABC_TM1"/>
    <property type="match status" value="1"/>
</dbReference>
<dbReference type="CDD" id="cd06261">
    <property type="entry name" value="TM_PBP2"/>
    <property type="match status" value="1"/>
</dbReference>
<dbReference type="InterPro" id="IPR035906">
    <property type="entry name" value="MetI-like_sf"/>
</dbReference>
<keyword evidence="5 7" id="KW-1133">Transmembrane helix</keyword>
<dbReference type="GO" id="GO:0055085">
    <property type="term" value="P:transmembrane transport"/>
    <property type="evidence" value="ECO:0007669"/>
    <property type="project" value="InterPro"/>
</dbReference>
<reference evidence="9 10" key="1">
    <citation type="submission" date="2016-10" db="EMBL/GenBank/DDBJ databases">
        <authorList>
            <person name="de Groot N.N."/>
        </authorList>
    </citation>
    <scope>NUCLEOTIDE SEQUENCE [LARGE SCALE GENOMIC DNA]</scope>
    <source>
        <strain evidence="9 10">DSM 43357</strain>
    </source>
</reference>
<keyword evidence="2 7" id="KW-0813">Transport</keyword>
<evidence type="ECO:0000256" key="1">
    <source>
        <dbReference type="ARBA" id="ARBA00004651"/>
    </source>
</evidence>
<comment type="subcellular location">
    <subcellularLocation>
        <location evidence="1 7">Cell membrane</location>
        <topology evidence="1 7">Multi-pass membrane protein</topology>
    </subcellularLocation>
</comment>
<organism evidence="9 10">
    <name type="scientific">Nonomuraea pusilla</name>
    <dbReference type="NCBI Taxonomy" id="46177"/>
    <lineage>
        <taxon>Bacteria</taxon>
        <taxon>Bacillati</taxon>
        <taxon>Actinomycetota</taxon>
        <taxon>Actinomycetes</taxon>
        <taxon>Streptosporangiales</taxon>
        <taxon>Streptosporangiaceae</taxon>
        <taxon>Nonomuraea</taxon>
    </lineage>
</organism>
<gene>
    <name evidence="9" type="ORF">SAMN05660976_05253</name>
</gene>
<keyword evidence="4 7" id="KW-0812">Transmembrane</keyword>
<evidence type="ECO:0000256" key="7">
    <source>
        <dbReference type="RuleBase" id="RU363032"/>
    </source>
</evidence>
<dbReference type="RefSeq" id="WP_091103379.1">
    <property type="nucleotide sequence ID" value="NZ_FOBF01000013.1"/>
</dbReference>
<evidence type="ECO:0000256" key="4">
    <source>
        <dbReference type="ARBA" id="ARBA00022692"/>
    </source>
</evidence>
<evidence type="ECO:0000259" key="8">
    <source>
        <dbReference type="PROSITE" id="PS50928"/>
    </source>
</evidence>
<dbReference type="PANTHER" id="PTHR43163">
    <property type="entry name" value="DIPEPTIDE TRANSPORT SYSTEM PERMEASE PROTEIN DPPB-RELATED"/>
    <property type="match status" value="1"/>
</dbReference>
<dbReference type="GO" id="GO:0005886">
    <property type="term" value="C:plasma membrane"/>
    <property type="evidence" value="ECO:0007669"/>
    <property type="project" value="UniProtKB-SubCell"/>
</dbReference>
<evidence type="ECO:0000256" key="3">
    <source>
        <dbReference type="ARBA" id="ARBA00022475"/>
    </source>
</evidence>
<evidence type="ECO:0000256" key="6">
    <source>
        <dbReference type="ARBA" id="ARBA00023136"/>
    </source>
</evidence>
<keyword evidence="3" id="KW-1003">Cell membrane</keyword>
<evidence type="ECO:0000313" key="10">
    <source>
        <dbReference type="Proteomes" id="UP000198953"/>
    </source>
</evidence>
<evidence type="ECO:0000313" key="9">
    <source>
        <dbReference type="EMBL" id="SEM46549.1"/>
    </source>
</evidence>
<dbReference type="OrthoDB" id="9778910at2"/>
<feature type="domain" description="ABC transmembrane type-1" evidence="8">
    <location>
        <begin position="95"/>
        <end position="301"/>
    </location>
</feature>
<name>A0A1H7YN04_9ACTN</name>
<dbReference type="Gene3D" id="1.10.3720.10">
    <property type="entry name" value="MetI-like"/>
    <property type="match status" value="1"/>
</dbReference>
<keyword evidence="6 7" id="KW-0472">Membrane</keyword>
<dbReference type="SUPFAM" id="SSF161098">
    <property type="entry name" value="MetI-like"/>
    <property type="match status" value="1"/>
</dbReference>
<dbReference type="InterPro" id="IPR000515">
    <property type="entry name" value="MetI-like"/>
</dbReference>
<dbReference type="Pfam" id="PF19300">
    <property type="entry name" value="BPD_transp_1_N"/>
    <property type="match status" value="1"/>
</dbReference>
<dbReference type="AlphaFoldDB" id="A0A1H7YN04"/>
<feature type="transmembrane region" description="Helical" evidence="7">
    <location>
        <begin position="95"/>
        <end position="122"/>
    </location>
</feature>
<keyword evidence="10" id="KW-1185">Reference proteome</keyword>
<feature type="transmembrane region" description="Helical" evidence="7">
    <location>
        <begin position="178"/>
        <end position="201"/>
    </location>
</feature>
<sequence>MARYLLRRTAFLLGSLLAAAGLLFVLLRLLPGDPANALLSVGATPEQIAAARHQIGSDLPLPEQFWSWLAGLARLDLGTSFVSRLPVGPEIAARLVVTVPLTLLAFTLAVVVAVPVGFVAAWRSDRWYGLLLNGVSQLGIAVPVFWIGMLLVTVFALRLRVLPAGGFPRDDWADPARALTSLALPVVTIALVMSASLVRYVRSATLDVLGSDYLRTARALGSSFAGAMWRHGLRNAAVPVISILGIELATTFLGAVVVESVFTLPGLGTMLVEGIAEHDYPVIQGVLVVSTFAVLVIGFGADLAQRLVDPRLRAHVGGGRP</sequence>
<evidence type="ECO:0000256" key="2">
    <source>
        <dbReference type="ARBA" id="ARBA00022448"/>
    </source>
</evidence>